<dbReference type="CDD" id="cd17574">
    <property type="entry name" value="REC_OmpR"/>
    <property type="match status" value="1"/>
</dbReference>
<organism evidence="7 8">
    <name type="scientific">Bacteroides ovatus</name>
    <dbReference type="NCBI Taxonomy" id="28116"/>
    <lineage>
        <taxon>Bacteria</taxon>
        <taxon>Pseudomonadati</taxon>
        <taxon>Bacteroidota</taxon>
        <taxon>Bacteroidia</taxon>
        <taxon>Bacteroidales</taxon>
        <taxon>Bacteroidaceae</taxon>
        <taxon>Bacteroides</taxon>
    </lineage>
</organism>
<dbReference type="GO" id="GO:0043565">
    <property type="term" value="F:sequence-specific DNA binding"/>
    <property type="evidence" value="ECO:0007669"/>
    <property type="project" value="InterPro"/>
</dbReference>
<dbReference type="PROSITE" id="PS50110">
    <property type="entry name" value="RESPONSE_REGULATORY"/>
    <property type="match status" value="1"/>
</dbReference>
<feature type="domain" description="Response regulatory" evidence="6">
    <location>
        <begin position="74"/>
        <end position="189"/>
    </location>
</feature>
<evidence type="ECO:0000313" key="8">
    <source>
        <dbReference type="Proteomes" id="UP000435985"/>
    </source>
</evidence>
<dbReference type="Pfam" id="PF12833">
    <property type="entry name" value="HTH_18"/>
    <property type="match status" value="1"/>
</dbReference>
<dbReference type="Gene3D" id="1.10.10.60">
    <property type="entry name" value="Homeodomain-like"/>
    <property type="match status" value="1"/>
</dbReference>
<accession>A0A642C3A0</accession>
<dbReference type="GO" id="GO:0000155">
    <property type="term" value="F:phosphorelay sensor kinase activity"/>
    <property type="evidence" value="ECO:0007669"/>
    <property type="project" value="TreeGrafter"/>
</dbReference>
<sequence length="322" mass="36904">TMDLHHGLVTLKSVPDEGSIFALYIPEGKEHFAKDSYELIDSHQGKTKQNEELKPEPFLPIPENKIQETAAKKSLLIIEDNEDVREYIRSLFISRYAVSEACNGEEGVRIAKEQLPDLIISDVMMPVKDGFTCCREIRMQQETAHIPILILTARAEDADILQGCNSGADDYMMKPFNPEILKTKVDNLILQRERLKRIYTKALMLKQESEEGEKEDAFLQQLIHIIEANLSNADFNVKMLAEQLNMSQPTLYRKVKQRSDLSVIDMIRSIRISKAATLILENRYSIQEISEMVGYSDTRTLRKHFMEQFGVSPSKYMGSTDR</sequence>
<keyword evidence="1 4" id="KW-0597">Phosphoprotein</keyword>
<dbReference type="InterPro" id="IPR018060">
    <property type="entry name" value="HTH_AraC"/>
</dbReference>
<comment type="caution">
    <text evidence="7">The sequence shown here is derived from an EMBL/GenBank/DDBJ whole genome shotgun (WGS) entry which is preliminary data.</text>
</comment>
<feature type="domain" description="HTH araC/xylS-type" evidence="5">
    <location>
        <begin position="220"/>
        <end position="319"/>
    </location>
</feature>
<evidence type="ECO:0000259" key="6">
    <source>
        <dbReference type="PROSITE" id="PS50110"/>
    </source>
</evidence>
<dbReference type="Proteomes" id="UP000435985">
    <property type="component" value="Unassembled WGS sequence"/>
</dbReference>
<dbReference type="Gene3D" id="3.40.50.2300">
    <property type="match status" value="1"/>
</dbReference>
<protein>
    <submittedName>
        <fullName evidence="7">Response regulator</fullName>
    </submittedName>
</protein>
<evidence type="ECO:0000256" key="1">
    <source>
        <dbReference type="ARBA" id="ARBA00022553"/>
    </source>
</evidence>
<dbReference type="InterPro" id="IPR011006">
    <property type="entry name" value="CheY-like_superfamily"/>
</dbReference>
<feature type="modified residue" description="4-aspartylphosphate" evidence="4">
    <location>
        <position position="122"/>
    </location>
</feature>
<dbReference type="FunFam" id="3.40.50.2300:FF:000138">
    <property type="entry name" value="Two-component system sensor histidine kinase/response regulator"/>
    <property type="match status" value="1"/>
</dbReference>
<evidence type="ECO:0000313" key="7">
    <source>
        <dbReference type="EMBL" id="KAA4645586.1"/>
    </source>
</evidence>
<dbReference type="InterPro" id="IPR001789">
    <property type="entry name" value="Sig_transdc_resp-reg_receiver"/>
</dbReference>
<dbReference type="PANTHER" id="PTHR43547:SF2">
    <property type="entry name" value="HYBRID SIGNAL TRANSDUCTION HISTIDINE KINASE C"/>
    <property type="match status" value="1"/>
</dbReference>
<proteinExistence type="predicted"/>
<dbReference type="GO" id="GO:0003700">
    <property type="term" value="F:DNA-binding transcription factor activity"/>
    <property type="evidence" value="ECO:0007669"/>
    <property type="project" value="InterPro"/>
</dbReference>
<dbReference type="Pfam" id="PF00072">
    <property type="entry name" value="Response_reg"/>
    <property type="match status" value="1"/>
</dbReference>
<dbReference type="SMART" id="SM00342">
    <property type="entry name" value="HTH_ARAC"/>
    <property type="match status" value="1"/>
</dbReference>
<evidence type="ECO:0000259" key="5">
    <source>
        <dbReference type="PROSITE" id="PS01124"/>
    </source>
</evidence>
<gene>
    <name evidence="7" type="ORF">F3B98_32885</name>
</gene>
<dbReference type="SUPFAM" id="SSF46689">
    <property type="entry name" value="Homeodomain-like"/>
    <property type="match status" value="1"/>
</dbReference>
<keyword evidence="2" id="KW-0805">Transcription regulation</keyword>
<evidence type="ECO:0000256" key="3">
    <source>
        <dbReference type="ARBA" id="ARBA00023163"/>
    </source>
</evidence>
<evidence type="ECO:0000256" key="2">
    <source>
        <dbReference type="ARBA" id="ARBA00023015"/>
    </source>
</evidence>
<dbReference type="SUPFAM" id="SSF52172">
    <property type="entry name" value="CheY-like"/>
    <property type="match status" value="1"/>
</dbReference>
<keyword evidence="3" id="KW-0804">Transcription</keyword>
<dbReference type="FunFam" id="1.10.10.60:FF:000284">
    <property type="entry name" value="Two-component system sensor histidine kinase/response regulator"/>
    <property type="match status" value="1"/>
</dbReference>
<dbReference type="PANTHER" id="PTHR43547">
    <property type="entry name" value="TWO-COMPONENT HISTIDINE KINASE"/>
    <property type="match status" value="1"/>
</dbReference>
<feature type="non-terminal residue" evidence="7">
    <location>
        <position position="1"/>
    </location>
</feature>
<dbReference type="InterPro" id="IPR009057">
    <property type="entry name" value="Homeodomain-like_sf"/>
</dbReference>
<dbReference type="PROSITE" id="PS01124">
    <property type="entry name" value="HTH_ARAC_FAMILY_2"/>
    <property type="match status" value="1"/>
</dbReference>
<dbReference type="SMART" id="SM00448">
    <property type="entry name" value="REC"/>
    <property type="match status" value="1"/>
</dbReference>
<dbReference type="AlphaFoldDB" id="A0A642C3A0"/>
<dbReference type="EMBL" id="VWFO01000702">
    <property type="protein sequence ID" value="KAA4645586.1"/>
    <property type="molecule type" value="Genomic_DNA"/>
</dbReference>
<name>A0A642C3A0_BACOV</name>
<reference evidence="7 8" key="1">
    <citation type="journal article" date="2019" name="Nat. Med.">
        <title>A library of human gut bacterial isolates paired with longitudinal multiomics data enables mechanistic microbiome research.</title>
        <authorList>
            <person name="Poyet M."/>
            <person name="Groussin M."/>
            <person name="Gibbons S.M."/>
            <person name="Avila-Pacheco J."/>
            <person name="Jiang X."/>
            <person name="Kearney S.M."/>
            <person name="Perrotta A.R."/>
            <person name="Berdy B."/>
            <person name="Zhao S."/>
            <person name="Lieberman T.D."/>
            <person name="Swanson P.K."/>
            <person name="Smith M."/>
            <person name="Roesemann S."/>
            <person name="Alexander J.E."/>
            <person name="Rich S.A."/>
            <person name="Livny J."/>
            <person name="Vlamakis H."/>
            <person name="Clish C."/>
            <person name="Bullock K."/>
            <person name="Deik A."/>
            <person name="Scott J."/>
            <person name="Pierce K.A."/>
            <person name="Xavier R.J."/>
            <person name="Alm E.J."/>
        </authorList>
    </citation>
    <scope>NUCLEOTIDE SEQUENCE [LARGE SCALE GENOMIC DNA]</scope>
    <source>
        <strain evidence="7 8">BIOML-A14</strain>
    </source>
</reference>
<evidence type="ECO:0000256" key="4">
    <source>
        <dbReference type="PROSITE-ProRule" id="PRU00169"/>
    </source>
</evidence>